<evidence type="ECO:0000256" key="8">
    <source>
        <dbReference type="ARBA" id="ARBA00040914"/>
    </source>
</evidence>
<evidence type="ECO:0000256" key="6">
    <source>
        <dbReference type="ARBA" id="ARBA00023136"/>
    </source>
</evidence>
<evidence type="ECO:0000256" key="3">
    <source>
        <dbReference type="ARBA" id="ARBA00022475"/>
    </source>
</evidence>
<feature type="transmembrane region" description="Helical" evidence="10">
    <location>
        <begin position="294"/>
        <end position="316"/>
    </location>
</feature>
<keyword evidence="2" id="KW-0813">Transport</keyword>
<comment type="caution">
    <text evidence="12">The sequence shown here is derived from an EMBL/GenBank/DDBJ whole genome shotgun (WGS) entry which is preliminary data.</text>
</comment>
<dbReference type="Gene3D" id="1.20.1250.20">
    <property type="entry name" value="MFS general substrate transporter like domains"/>
    <property type="match status" value="1"/>
</dbReference>
<dbReference type="EMBL" id="JAADZU010000016">
    <property type="protein sequence ID" value="NDK89390.1"/>
    <property type="molecule type" value="Genomic_DNA"/>
</dbReference>
<evidence type="ECO:0000259" key="11">
    <source>
        <dbReference type="PROSITE" id="PS50850"/>
    </source>
</evidence>
<name>A0A7K3LMC0_9ACTN</name>
<evidence type="ECO:0000256" key="10">
    <source>
        <dbReference type="SAM" id="Phobius"/>
    </source>
</evidence>
<feature type="transmembrane region" description="Helical" evidence="10">
    <location>
        <begin position="118"/>
        <end position="140"/>
    </location>
</feature>
<keyword evidence="4 10" id="KW-0812">Transmembrane</keyword>
<dbReference type="InterPro" id="IPR020846">
    <property type="entry name" value="MFS_dom"/>
</dbReference>
<evidence type="ECO:0000256" key="1">
    <source>
        <dbReference type="ARBA" id="ARBA00004429"/>
    </source>
</evidence>
<feature type="domain" description="Major facilitator superfamily (MFS) profile" evidence="11">
    <location>
        <begin position="20"/>
        <end position="435"/>
    </location>
</feature>
<feature type="transmembrane region" description="Helical" evidence="10">
    <location>
        <begin position="182"/>
        <end position="201"/>
    </location>
</feature>
<feature type="transmembrane region" description="Helical" evidence="10">
    <location>
        <begin position="85"/>
        <end position="106"/>
    </location>
</feature>
<feature type="transmembrane region" description="Helical" evidence="10">
    <location>
        <begin position="152"/>
        <end position="176"/>
    </location>
</feature>
<dbReference type="RefSeq" id="WP_059039184.1">
    <property type="nucleotide sequence ID" value="NZ_JAADZU010000016.1"/>
</dbReference>
<evidence type="ECO:0000256" key="2">
    <source>
        <dbReference type="ARBA" id="ARBA00022448"/>
    </source>
</evidence>
<reference evidence="12 13" key="1">
    <citation type="submission" date="2020-01" db="EMBL/GenBank/DDBJ databases">
        <title>Investigation of new actinobacteria for the biodesulphurisation of diesel fuel.</title>
        <authorList>
            <person name="Athi Narayanan S.M."/>
        </authorList>
    </citation>
    <scope>NUCLEOTIDE SEQUENCE [LARGE SCALE GENOMIC DNA]</scope>
    <source>
        <strain evidence="12 13">213E</strain>
    </source>
</reference>
<feature type="transmembrane region" description="Helical" evidence="10">
    <location>
        <begin position="25"/>
        <end position="44"/>
    </location>
</feature>
<keyword evidence="6 10" id="KW-0472">Membrane</keyword>
<organism evidence="12 13">
    <name type="scientific">Gordonia desulfuricans</name>
    <dbReference type="NCBI Taxonomy" id="89051"/>
    <lineage>
        <taxon>Bacteria</taxon>
        <taxon>Bacillati</taxon>
        <taxon>Actinomycetota</taxon>
        <taxon>Actinomycetes</taxon>
        <taxon>Mycobacteriales</taxon>
        <taxon>Gordoniaceae</taxon>
        <taxon>Gordonia</taxon>
    </lineage>
</organism>
<proteinExistence type="inferred from homology"/>
<keyword evidence="5 10" id="KW-1133">Transmembrane helix</keyword>
<dbReference type="PANTHER" id="PTHR23513:SF9">
    <property type="entry name" value="ENTEROBACTIN EXPORTER ENTS"/>
    <property type="match status" value="1"/>
</dbReference>
<evidence type="ECO:0000256" key="7">
    <source>
        <dbReference type="ARBA" id="ARBA00038075"/>
    </source>
</evidence>
<feature type="transmembrane region" description="Helical" evidence="10">
    <location>
        <begin position="385"/>
        <end position="407"/>
    </location>
</feature>
<keyword evidence="13" id="KW-1185">Reference proteome</keyword>
<dbReference type="Pfam" id="PF07690">
    <property type="entry name" value="MFS_1"/>
    <property type="match status" value="1"/>
</dbReference>
<evidence type="ECO:0000256" key="4">
    <source>
        <dbReference type="ARBA" id="ARBA00022692"/>
    </source>
</evidence>
<keyword evidence="3" id="KW-1003">Cell membrane</keyword>
<feature type="transmembrane region" description="Helical" evidence="10">
    <location>
        <begin position="413"/>
        <end position="434"/>
    </location>
</feature>
<feature type="transmembrane region" description="Helical" evidence="10">
    <location>
        <begin position="323"/>
        <end position="340"/>
    </location>
</feature>
<sequence>MAGKARGLLIDITPLRVSAPFRRIFVARLISLIAIGMLLVSVPVQMYDLTGSSVQVGAATAVTGVATFVGMLLGGVLADRFDRKLLILVGRSAAALSFAGLAANAFGAFGSSAAVPVLYVLALVDGLIGALSTSALMAAVPTLIPRRHLAAVGAIGALTVRIGSAVSPGIAGFVIGAAGVEWAYTVAAVLAFITVIVISGLPSLPPHAAVLDDEIPDDAIPDGSAAPEPSLSEPGSSADAPPVPVPSLQAFLRSQRVVGAVMVVGVIAMFAPGIVALLPALVAQRFDANPSVTGLLFAAVATGAMVAALTSGWLAAVARPGRLLLGSLVATFALMALFGLASYAWLAIILLVVIGFLEAIQEVLRYTLIQHHTPGPLLGRVNGIWMAQEVCGVTVGALVAGAFGSLWAASTAVVYYSLMLLAAAVVAALVLGSLRAVRAEAPARTPVG</sequence>
<dbReference type="InterPro" id="IPR011701">
    <property type="entry name" value="MFS"/>
</dbReference>
<protein>
    <recommendedName>
        <fullName evidence="8">Multidrug efflux pump Tap</fullName>
    </recommendedName>
</protein>
<dbReference type="GO" id="GO:0005886">
    <property type="term" value="C:plasma membrane"/>
    <property type="evidence" value="ECO:0007669"/>
    <property type="project" value="UniProtKB-SubCell"/>
</dbReference>
<feature type="transmembrane region" description="Helical" evidence="10">
    <location>
        <begin position="257"/>
        <end position="282"/>
    </location>
</feature>
<dbReference type="InterPro" id="IPR036259">
    <property type="entry name" value="MFS_trans_sf"/>
</dbReference>
<comment type="subcellular location">
    <subcellularLocation>
        <location evidence="1">Cell inner membrane</location>
        <topology evidence="1">Multi-pass membrane protein</topology>
    </subcellularLocation>
</comment>
<evidence type="ECO:0000313" key="12">
    <source>
        <dbReference type="EMBL" id="NDK89390.1"/>
    </source>
</evidence>
<evidence type="ECO:0000313" key="13">
    <source>
        <dbReference type="Proteomes" id="UP000466307"/>
    </source>
</evidence>
<evidence type="ECO:0000256" key="5">
    <source>
        <dbReference type="ARBA" id="ARBA00022989"/>
    </source>
</evidence>
<feature type="transmembrane region" description="Helical" evidence="10">
    <location>
        <begin position="56"/>
        <end position="78"/>
    </location>
</feature>
<dbReference type="SUPFAM" id="SSF103473">
    <property type="entry name" value="MFS general substrate transporter"/>
    <property type="match status" value="1"/>
</dbReference>
<evidence type="ECO:0000256" key="9">
    <source>
        <dbReference type="SAM" id="MobiDB-lite"/>
    </source>
</evidence>
<gene>
    <name evidence="12" type="ORF">GYA93_07310</name>
</gene>
<dbReference type="PROSITE" id="PS50850">
    <property type="entry name" value="MFS"/>
    <property type="match status" value="1"/>
</dbReference>
<dbReference type="Proteomes" id="UP000466307">
    <property type="component" value="Unassembled WGS sequence"/>
</dbReference>
<dbReference type="GO" id="GO:0022857">
    <property type="term" value="F:transmembrane transporter activity"/>
    <property type="evidence" value="ECO:0007669"/>
    <property type="project" value="InterPro"/>
</dbReference>
<accession>A0A7K3LMC0</accession>
<dbReference type="PANTHER" id="PTHR23513">
    <property type="entry name" value="INTEGRAL MEMBRANE EFFLUX PROTEIN-RELATED"/>
    <property type="match status" value="1"/>
</dbReference>
<dbReference type="AlphaFoldDB" id="A0A7K3LMC0"/>
<feature type="region of interest" description="Disordered" evidence="9">
    <location>
        <begin position="221"/>
        <end position="242"/>
    </location>
</feature>
<comment type="similarity">
    <text evidence="7">Belongs to the major facilitator superfamily. Drug:H(+) antiporter-3 (DHA3) (TC 2.A.1.21) family.</text>
</comment>
<dbReference type="CDD" id="cd06173">
    <property type="entry name" value="MFS_MefA_like"/>
    <property type="match status" value="1"/>
</dbReference>